<dbReference type="Pfam" id="PF00291">
    <property type="entry name" value="PALP"/>
    <property type="match status" value="1"/>
</dbReference>
<dbReference type="SUPFAM" id="SSF53686">
    <property type="entry name" value="Tryptophan synthase beta subunit-like PLP-dependent enzymes"/>
    <property type="match status" value="1"/>
</dbReference>
<evidence type="ECO:0000256" key="2">
    <source>
        <dbReference type="ARBA" id="ARBA00022898"/>
    </source>
</evidence>
<keyword evidence="2" id="KW-0663">Pyridoxal phosphate</keyword>
<feature type="region of interest" description="Disordered" evidence="3">
    <location>
        <begin position="1"/>
        <end position="25"/>
    </location>
</feature>
<name>A0ABW7BA11_9ACTN</name>
<dbReference type="CDD" id="cd01561">
    <property type="entry name" value="CBS_like"/>
    <property type="match status" value="1"/>
</dbReference>
<evidence type="ECO:0000256" key="1">
    <source>
        <dbReference type="ARBA" id="ARBA00001933"/>
    </source>
</evidence>
<feature type="region of interest" description="Disordered" evidence="3">
    <location>
        <begin position="388"/>
        <end position="414"/>
    </location>
</feature>
<reference evidence="5 6" key="1">
    <citation type="submission" date="2024-10" db="EMBL/GenBank/DDBJ databases">
        <title>The Natural Products Discovery Center: Release of the First 8490 Sequenced Strains for Exploring Actinobacteria Biosynthetic Diversity.</title>
        <authorList>
            <person name="Kalkreuter E."/>
            <person name="Kautsar S.A."/>
            <person name="Yang D."/>
            <person name="Bader C.D."/>
            <person name="Teijaro C.N."/>
            <person name="Fluegel L."/>
            <person name="Davis C.M."/>
            <person name="Simpson J.R."/>
            <person name="Lauterbach L."/>
            <person name="Steele A.D."/>
            <person name="Gui C."/>
            <person name="Meng S."/>
            <person name="Li G."/>
            <person name="Viehrig K."/>
            <person name="Ye F."/>
            <person name="Su P."/>
            <person name="Kiefer A.F."/>
            <person name="Nichols A."/>
            <person name="Cepeda A.J."/>
            <person name="Yan W."/>
            <person name="Fan B."/>
            <person name="Jiang Y."/>
            <person name="Adhikari A."/>
            <person name="Zheng C.-J."/>
            <person name="Schuster L."/>
            <person name="Cowan T.M."/>
            <person name="Smanski M.J."/>
            <person name="Chevrette M.G."/>
            <person name="De Carvalho L.P.S."/>
            <person name="Shen B."/>
        </authorList>
    </citation>
    <scope>NUCLEOTIDE SEQUENCE [LARGE SCALE GENOMIC DNA]</scope>
    <source>
        <strain evidence="5 6">NPDC048320</strain>
    </source>
</reference>
<evidence type="ECO:0000313" key="6">
    <source>
        <dbReference type="Proteomes" id="UP001604267"/>
    </source>
</evidence>
<feature type="domain" description="Tryptophan synthase beta chain-like PALP" evidence="4">
    <location>
        <begin position="29"/>
        <end position="312"/>
    </location>
</feature>
<comment type="caution">
    <text evidence="5">The sequence shown here is derived from an EMBL/GenBank/DDBJ whole genome shotgun (WGS) entry which is preliminary data.</text>
</comment>
<accession>A0ABW7BA11</accession>
<organism evidence="5 6">
    <name type="scientific">Streptomyces cinerochromogenes</name>
    <dbReference type="NCBI Taxonomy" id="66422"/>
    <lineage>
        <taxon>Bacteria</taxon>
        <taxon>Bacillati</taxon>
        <taxon>Actinomycetota</taxon>
        <taxon>Actinomycetes</taxon>
        <taxon>Kitasatosporales</taxon>
        <taxon>Streptomycetaceae</taxon>
        <taxon>Streptomyces</taxon>
    </lineage>
</organism>
<comment type="cofactor">
    <cofactor evidence="1">
        <name>pyridoxal 5'-phosphate</name>
        <dbReference type="ChEBI" id="CHEBI:597326"/>
    </cofactor>
</comment>
<dbReference type="Proteomes" id="UP001604267">
    <property type="component" value="Unassembled WGS sequence"/>
</dbReference>
<dbReference type="PANTHER" id="PTHR10314">
    <property type="entry name" value="CYSTATHIONINE BETA-SYNTHASE"/>
    <property type="match status" value="1"/>
</dbReference>
<evidence type="ECO:0000259" key="4">
    <source>
        <dbReference type="Pfam" id="PF00291"/>
    </source>
</evidence>
<protein>
    <submittedName>
        <fullName evidence="5">PLP-dependent cysteine synthase family protein</fullName>
    </submittedName>
</protein>
<evidence type="ECO:0000256" key="3">
    <source>
        <dbReference type="SAM" id="MobiDB-lite"/>
    </source>
</evidence>
<dbReference type="InterPro" id="IPR001926">
    <property type="entry name" value="TrpB-like_PALP"/>
</dbReference>
<dbReference type="InterPro" id="IPR036052">
    <property type="entry name" value="TrpB-like_PALP_sf"/>
</dbReference>
<sequence>MHLSLPAYLPEPVGTRTPRRRTARRPAHLVGDTPVLWVDEPFAPPGRGFHAKLEGANPGGIKDRPALHMVREARRRGELAPGAPIVESSSGTLGLGLALAGLTHGHPVTVVTDPGMEPAVARLLTARGTRVVQVTEPHPEGGWQEARRARVAELLARTPGAYCPDQYRNPDNVAAYRPLAAELIAQLGRVEVLVAAVGTGGHSAGVSAVLREAFPRLTLIGVDSVGSAIFGQPAGPRLMRGLGSSIHPDNVDYAAFTEVHWVAPAEAVWACRALARRHYVSGGWSVGAVALVAGWAARTHAAGTRIAAIFPDGPHRYLGTVYDDAWCHDHGLLGRTPPPDPDDITEPDAHPVTRWTRCDRVRDPLARERGTARDRGAAGVGVGVRVEAGSQAEVGDQVETEGRPGVGGQAQGGVRVEVEVRVKAGDQEEPGSRAKAGSR</sequence>
<gene>
    <name evidence="5" type="ORF">ACGFZB_27135</name>
</gene>
<dbReference type="Gene3D" id="3.40.50.1100">
    <property type="match status" value="2"/>
</dbReference>
<keyword evidence="6" id="KW-1185">Reference proteome</keyword>
<dbReference type="RefSeq" id="WP_392820246.1">
    <property type="nucleotide sequence ID" value="NZ_JBICYV010000014.1"/>
</dbReference>
<dbReference type="InterPro" id="IPR050214">
    <property type="entry name" value="Cys_Synth/Cystath_Beta-Synth"/>
</dbReference>
<evidence type="ECO:0000313" key="5">
    <source>
        <dbReference type="EMBL" id="MFG3014032.1"/>
    </source>
</evidence>
<dbReference type="EMBL" id="JBICYV010000014">
    <property type="protein sequence ID" value="MFG3014032.1"/>
    <property type="molecule type" value="Genomic_DNA"/>
</dbReference>
<proteinExistence type="predicted"/>